<dbReference type="Pfam" id="PF01432">
    <property type="entry name" value="Peptidase_M3"/>
    <property type="match status" value="1"/>
</dbReference>
<keyword evidence="9" id="KW-1185">Reference proteome</keyword>
<accession>A0ABR1ZDF9</accession>
<comment type="cofactor">
    <cofactor evidence="6">
        <name>Zn(2+)</name>
        <dbReference type="ChEBI" id="CHEBI:29105"/>
    </cofactor>
    <text evidence="6">Binds 1 zinc ion.</text>
</comment>
<evidence type="ECO:0000256" key="4">
    <source>
        <dbReference type="ARBA" id="ARBA00022833"/>
    </source>
</evidence>
<keyword evidence="2 6" id="KW-0479">Metal-binding</keyword>
<organism evidence="8 9">
    <name type="scientific">Hibiscus sabdariffa</name>
    <name type="common">roselle</name>
    <dbReference type="NCBI Taxonomy" id="183260"/>
    <lineage>
        <taxon>Eukaryota</taxon>
        <taxon>Viridiplantae</taxon>
        <taxon>Streptophyta</taxon>
        <taxon>Embryophyta</taxon>
        <taxon>Tracheophyta</taxon>
        <taxon>Spermatophyta</taxon>
        <taxon>Magnoliopsida</taxon>
        <taxon>eudicotyledons</taxon>
        <taxon>Gunneridae</taxon>
        <taxon>Pentapetalae</taxon>
        <taxon>rosids</taxon>
        <taxon>malvids</taxon>
        <taxon>Malvales</taxon>
        <taxon>Malvaceae</taxon>
        <taxon>Malvoideae</taxon>
        <taxon>Hibiscus</taxon>
    </lineage>
</organism>
<evidence type="ECO:0000256" key="5">
    <source>
        <dbReference type="ARBA" id="ARBA00023049"/>
    </source>
</evidence>
<dbReference type="Proteomes" id="UP001396334">
    <property type="component" value="Unassembled WGS sequence"/>
</dbReference>
<reference evidence="8 9" key="1">
    <citation type="journal article" date="2024" name="G3 (Bethesda)">
        <title>Genome assembly of Hibiscus sabdariffa L. provides insights into metabolisms of medicinal natural products.</title>
        <authorList>
            <person name="Kim T."/>
        </authorList>
    </citation>
    <scope>NUCLEOTIDE SEQUENCE [LARGE SCALE GENOMIC DNA]</scope>
    <source>
        <strain evidence="8">TK-2024</strain>
        <tissue evidence="8">Old leaves</tissue>
    </source>
</reference>
<keyword evidence="4 6" id="KW-0862">Zinc</keyword>
<keyword evidence="3 6" id="KW-0378">Hydrolase</keyword>
<evidence type="ECO:0000256" key="2">
    <source>
        <dbReference type="ARBA" id="ARBA00022723"/>
    </source>
</evidence>
<feature type="domain" description="Peptidase M3A/M3B catalytic" evidence="7">
    <location>
        <begin position="4"/>
        <end position="82"/>
    </location>
</feature>
<comment type="caution">
    <text evidence="8">The sequence shown here is derived from an EMBL/GenBank/DDBJ whole genome shotgun (WGS) entry which is preliminary data.</text>
</comment>
<protein>
    <recommendedName>
        <fullName evidence="7">Peptidase M3A/M3B catalytic domain-containing protein</fullName>
    </recommendedName>
</protein>
<dbReference type="Gene3D" id="1.10.1370.40">
    <property type="match status" value="1"/>
</dbReference>
<evidence type="ECO:0000313" key="9">
    <source>
        <dbReference type="Proteomes" id="UP001396334"/>
    </source>
</evidence>
<evidence type="ECO:0000256" key="3">
    <source>
        <dbReference type="ARBA" id="ARBA00022801"/>
    </source>
</evidence>
<proteinExistence type="inferred from homology"/>
<keyword evidence="1 6" id="KW-0645">Protease</keyword>
<evidence type="ECO:0000313" key="8">
    <source>
        <dbReference type="EMBL" id="KAK8478055.1"/>
    </source>
</evidence>
<evidence type="ECO:0000256" key="6">
    <source>
        <dbReference type="RuleBase" id="RU003435"/>
    </source>
</evidence>
<dbReference type="EMBL" id="JBBPBN010001515">
    <property type="protein sequence ID" value="KAK8478055.1"/>
    <property type="molecule type" value="Genomic_DNA"/>
</dbReference>
<keyword evidence="5 6" id="KW-0482">Metalloprotease</keyword>
<comment type="similarity">
    <text evidence="6">Belongs to the peptidase M3 family.</text>
</comment>
<dbReference type="SUPFAM" id="SSF55486">
    <property type="entry name" value="Metalloproteases ('zincins'), catalytic domain"/>
    <property type="match status" value="1"/>
</dbReference>
<dbReference type="PANTHER" id="PTHR11804:SF83">
    <property type="entry name" value="LD37516P"/>
    <property type="match status" value="1"/>
</dbReference>
<evidence type="ECO:0000259" key="7">
    <source>
        <dbReference type="Pfam" id="PF01432"/>
    </source>
</evidence>
<feature type="non-terminal residue" evidence="8">
    <location>
        <position position="1"/>
    </location>
</feature>
<dbReference type="PANTHER" id="PTHR11804">
    <property type="entry name" value="PROTEASE M3 THIMET OLIGOPEPTIDASE-RELATED"/>
    <property type="match status" value="1"/>
</dbReference>
<evidence type="ECO:0000256" key="1">
    <source>
        <dbReference type="ARBA" id="ARBA00022670"/>
    </source>
</evidence>
<dbReference type="InterPro" id="IPR045090">
    <property type="entry name" value="Pept_M3A_M3B"/>
</dbReference>
<sequence>VEDLKSYSKSQDAPEADNLSHWDMSLWSERLRESKYDINEEELRPYFSFSKVMDGLFNLAKIFFGTDNEPLNGLAHVWNNDV</sequence>
<name>A0ABR1ZDF9_9ROSI</name>
<dbReference type="InterPro" id="IPR001567">
    <property type="entry name" value="Pept_M3A_M3B_dom"/>
</dbReference>
<gene>
    <name evidence="8" type="ORF">V6N11_049170</name>
</gene>